<name>A0A1F7S3P6_9BACT</name>
<dbReference type="AlphaFoldDB" id="A0A1F7S3P6"/>
<evidence type="ECO:0000313" key="1">
    <source>
        <dbReference type="EMBL" id="OGL47898.1"/>
    </source>
</evidence>
<protein>
    <submittedName>
        <fullName evidence="1">Uncharacterized protein</fullName>
    </submittedName>
</protein>
<dbReference type="Proteomes" id="UP000179266">
    <property type="component" value="Unassembled WGS sequence"/>
</dbReference>
<gene>
    <name evidence="1" type="ORF">A2161_20795</name>
</gene>
<accession>A0A1F7S3P6</accession>
<sequence>MTRIALALIMNLILLTMANAEVLSSYGGCYNSTILHFESDSKLSLTSYGINLSGFVGNRFGWPSELNILFLQDGKIENKNQSSSIDVGSSFGLDGFSGYGGIHSISSKWKFYWGGGIHVQGMFFISDDIEQSYINLGPGGNCSILYHLSDSWSIKMGTSVAYDLVMLILVDERFASDFTGGTSVSPSIGITYHKKFPF</sequence>
<dbReference type="EMBL" id="MGDD01000049">
    <property type="protein sequence ID" value="OGL47898.1"/>
    <property type="molecule type" value="Genomic_DNA"/>
</dbReference>
<comment type="caution">
    <text evidence="1">The sequence shown here is derived from an EMBL/GenBank/DDBJ whole genome shotgun (WGS) entry which is preliminary data.</text>
</comment>
<evidence type="ECO:0000313" key="2">
    <source>
        <dbReference type="Proteomes" id="UP000179266"/>
    </source>
</evidence>
<proteinExistence type="predicted"/>
<organism evidence="1 2">
    <name type="scientific">Candidatus Schekmanbacteria bacterium RBG_13_48_7</name>
    <dbReference type="NCBI Taxonomy" id="1817878"/>
    <lineage>
        <taxon>Bacteria</taxon>
        <taxon>Candidatus Schekmaniibacteriota</taxon>
    </lineage>
</organism>
<reference evidence="1 2" key="1">
    <citation type="journal article" date="2016" name="Nat. Commun.">
        <title>Thousands of microbial genomes shed light on interconnected biogeochemical processes in an aquifer system.</title>
        <authorList>
            <person name="Anantharaman K."/>
            <person name="Brown C.T."/>
            <person name="Hug L.A."/>
            <person name="Sharon I."/>
            <person name="Castelle C.J."/>
            <person name="Probst A.J."/>
            <person name="Thomas B.C."/>
            <person name="Singh A."/>
            <person name="Wilkins M.J."/>
            <person name="Karaoz U."/>
            <person name="Brodie E.L."/>
            <person name="Williams K.H."/>
            <person name="Hubbard S.S."/>
            <person name="Banfield J.F."/>
        </authorList>
    </citation>
    <scope>NUCLEOTIDE SEQUENCE [LARGE SCALE GENOMIC DNA]</scope>
</reference>